<name>A0A4S2MMH2_9PEZI</name>
<dbReference type="FunFam" id="1.20.1720.10:FF:000018">
    <property type="entry name" value="Putative MFS multidrug transporter"/>
    <property type="match status" value="1"/>
</dbReference>
<protein>
    <submittedName>
        <fullName evidence="8">MFS general substrate transporter</fullName>
    </submittedName>
</protein>
<dbReference type="Pfam" id="PF07690">
    <property type="entry name" value="MFS_1"/>
    <property type="match status" value="2"/>
</dbReference>
<dbReference type="InterPro" id="IPR020846">
    <property type="entry name" value="MFS_dom"/>
</dbReference>
<sequence length="571" mass="61810">MAEPTPPSGIYQQSDATANTLTIPIPTSSQTSITGTSEKPSPSSPEPEAPEWRPTTRLYIILVTMCVVTLAAALDATSLSVALPIIAEKLKGSAIEAFWAGTSFLLCSTVFQPSFANLSNIFGRKPIILLGLVFFTAGSIIGGVANNFTVLLIGRSIQGVGGGGLIALTEIIITDVVPLRERGKYFGFLSSMWALGSVCGPLMGGGFAENVSWRWILYINLPFCGIAFILIPLFLNLKQRLESTREKIARIDWVGTFLFVASTTAVLIPITWGGVMYEWDHWRTLVPLILGFAGLIAFLIWEIYGAQDPLIELQVFMNRTSAVNYIGTVMHGIILWCLLYFLPLYFETAKNLSPTKSGIALFPQTFTVAPASILVGILVTITGRFRWALWTGWTLTTLGVGLMYLIDVNTPTVEWVFINLVGGLGTGMLFPSMAFAIQAAATDENMATAVAMFSFLRAFGQSFGVAIGGVIFQNAMLKELRNVPALRDMAGEYAKDAAALVQIVKVMPKGEVRDSLVQCYASALKIVWISLVAFAVVGGVASLATEGLELDRVLNTQQGLREKKKDEGEEA</sequence>
<feature type="transmembrane region" description="Helical" evidence="6">
    <location>
        <begin position="97"/>
        <end position="115"/>
    </location>
</feature>
<evidence type="ECO:0000256" key="3">
    <source>
        <dbReference type="ARBA" id="ARBA00022989"/>
    </source>
</evidence>
<feature type="transmembrane region" description="Helical" evidence="6">
    <location>
        <begin position="412"/>
        <end position="437"/>
    </location>
</feature>
<evidence type="ECO:0000256" key="4">
    <source>
        <dbReference type="ARBA" id="ARBA00023136"/>
    </source>
</evidence>
<feature type="transmembrane region" description="Helical" evidence="6">
    <location>
        <begin position="185"/>
        <end position="203"/>
    </location>
</feature>
<gene>
    <name evidence="8" type="ORF">EX30DRAFT_399310</name>
</gene>
<dbReference type="SUPFAM" id="SSF103473">
    <property type="entry name" value="MFS general substrate transporter"/>
    <property type="match status" value="1"/>
</dbReference>
<dbReference type="InParanoid" id="A0A4S2MMH2"/>
<dbReference type="Gene3D" id="1.20.1250.20">
    <property type="entry name" value="MFS general substrate transporter like domains"/>
    <property type="match status" value="1"/>
</dbReference>
<feature type="transmembrane region" description="Helical" evidence="6">
    <location>
        <begin position="249"/>
        <end position="272"/>
    </location>
</feature>
<dbReference type="CDD" id="cd17502">
    <property type="entry name" value="MFS_Azr1_MDR_like"/>
    <property type="match status" value="1"/>
</dbReference>
<evidence type="ECO:0000256" key="1">
    <source>
        <dbReference type="ARBA" id="ARBA00004141"/>
    </source>
</evidence>
<dbReference type="Proteomes" id="UP000298138">
    <property type="component" value="Unassembled WGS sequence"/>
</dbReference>
<dbReference type="InterPro" id="IPR011701">
    <property type="entry name" value="MFS"/>
</dbReference>
<feature type="transmembrane region" description="Helical" evidence="6">
    <location>
        <begin position="526"/>
        <end position="544"/>
    </location>
</feature>
<feature type="compositionally biased region" description="Polar residues" evidence="5">
    <location>
        <begin position="21"/>
        <end position="36"/>
    </location>
</feature>
<feature type="transmembrane region" description="Helical" evidence="6">
    <location>
        <begin position="449"/>
        <end position="472"/>
    </location>
</feature>
<feature type="domain" description="Major facilitator superfamily (MFS) profile" evidence="7">
    <location>
        <begin position="61"/>
        <end position="550"/>
    </location>
</feature>
<feature type="transmembrane region" description="Helical" evidence="6">
    <location>
        <begin position="325"/>
        <end position="346"/>
    </location>
</feature>
<evidence type="ECO:0000313" key="9">
    <source>
        <dbReference type="Proteomes" id="UP000298138"/>
    </source>
</evidence>
<dbReference type="PRINTS" id="PR01036">
    <property type="entry name" value="TCRTETB"/>
</dbReference>
<proteinExistence type="predicted"/>
<dbReference type="EMBL" id="ML220182">
    <property type="protein sequence ID" value="TGZ76359.1"/>
    <property type="molecule type" value="Genomic_DNA"/>
</dbReference>
<feature type="transmembrane region" description="Helical" evidence="6">
    <location>
        <begin position="127"/>
        <end position="145"/>
    </location>
</feature>
<feature type="transmembrane region" description="Helical" evidence="6">
    <location>
        <begin position="151"/>
        <end position="173"/>
    </location>
</feature>
<keyword evidence="9" id="KW-1185">Reference proteome</keyword>
<dbReference type="InterPro" id="IPR036259">
    <property type="entry name" value="MFS_trans_sf"/>
</dbReference>
<dbReference type="FunCoup" id="A0A4S2MMH2">
    <property type="interactions" value="54"/>
</dbReference>
<comment type="subcellular location">
    <subcellularLocation>
        <location evidence="1">Membrane</location>
        <topology evidence="1">Multi-pass membrane protein</topology>
    </subcellularLocation>
</comment>
<feature type="transmembrane region" description="Helical" evidence="6">
    <location>
        <begin position="284"/>
        <end position="304"/>
    </location>
</feature>
<evidence type="ECO:0000259" key="7">
    <source>
        <dbReference type="PROSITE" id="PS50850"/>
    </source>
</evidence>
<dbReference type="PROSITE" id="PS50850">
    <property type="entry name" value="MFS"/>
    <property type="match status" value="1"/>
</dbReference>
<dbReference type="STRING" id="341454.A0A4S2MMH2"/>
<organism evidence="8 9">
    <name type="scientific">Ascodesmis nigricans</name>
    <dbReference type="NCBI Taxonomy" id="341454"/>
    <lineage>
        <taxon>Eukaryota</taxon>
        <taxon>Fungi</taxon>
        <taxon>Dikarya</taxon>
        <taxon>Ascomycota</taxon>
        <taxon>Pezizomycotina</taxon>
        <taxon>Pezizomycetes</taxon>
        <taxon>Pezizales</taxon>
        <taxon>Ascodesmidaceae</taxon>
        <taxon>Ascodesmis</taxon>
    </lineage>
</organism>
<keyword evidence="4 6" id="KW-0472">Membrane</keyword>
<dbReference type="FunFam" id="1.20.1250.20:FF:000786">
    <property type="entry name" value="MFS multidrug transporter, putative"/>
    <property type="match status" value="1"/>
</dbReference>
<feature type="transmembrane region" description="Helical" evidence="6">
    <location>
        <begin position="358"/>
        <end position="380"/>
    </location>
</feature>
<dbReference type="OrthoDB" id="2351791at2759"/>
<feature type="region of interest" description="Disordered" evidence="5">
    <location>
        <begin position="21"/>
        <end position="51"/>
    </location>
</feature>
<accession>A0A4S2MMH2</accession>
<dbReference type="Gene3D" id="1.20.1720.10">
    <property type="entry name" value="Multidrug resistance protein D"/>
    <property type="match status" value="1"/>
</dbReference>
<dbReference type="PANTHER" id="PTHR23501:SF59">
    <property type="entry name" value="MAJOR FACILITATOR SUPERFAMILY (MFS) PROFILE DOMAIN-CONTAINING PROTEIN-RELATED"/>
    <property type="match status" value="1"/>
</dbReference>
<dbReference type="AlphaFoldDB" id="A0A4S2MMH2"/>
<evidence type="ECO:0000256" key="6">
    <source>
        <dbReference type="SAM" id="Phobius"/>
    </source>
</evidence>
<keyword evidence="3 6" id="KW-1133">Transmembrane helix</keyword>
<keyword evidence="2 6" id="KW-0812">Transmembrane</keyword>
<evidence type="ECO:0000256" key="5">
    <source>
        <dbReference type="SAM" id="MobiDB-lite"/>
    </source>
</evidence>
<evidence type="ECO:0000313" key="8">
    <source>
        <dbReference type="EMBL" id="TGZ76359.1"/>
    </source>
</evidence>
<dbReference type="PANTHER" id="PTHR23501">
    <property type="entry name" value="MAJOR FACILITATOR SUPERFAMILY"/>
    <property type="match status" value="1"/>
</dbReference>
<evidence type="ECO:0000256" key="2">
    <source>
        <dbReference type="ARBA" id="ARBA00022692"/>
    </source>
</evidence>
<feature type="transmembrane region" description="Helical" evidence="6">
    <location>
        <begin position="387"/>
        <end position="406"/>
    </location>
</feature>
<reference evidence="8 9" key="1">
    <citation type="submission" date="2019-04" db="EMBL/GenBank/DDBJ databases">
        <title>Comparative genomics and transcriptomics to analyze fruiting body development in filamentous ascomycetes.</title>
        <authorList>
            <consortium name="DOE Joint Genome Institute"/>
            <person name="Lutkenhaus R."/>
            <person name="Traeger S."/>
            <person name="Breuer J."/>
            <person name="Kuo A."/>
            <person name="Lipzen A."/>
            <person name="Pangilinan J."/>
            <person name="Dilworth D."/>
            <person name="Sandor L."/>
            <person name="Poggeler S."/>
            <person name="Barry K."/>
            <person name="Grigoriev I.V."/>
            <person name="Nowrousian M."/>
        </authorList>
    </citation>
    <scope>NUCLEOTIDE SEQUENCE [LARGE SCALE GENOMIC DNA]</scope>
    <source>
        <strain evidence="8 9">CBS 389.68</strain>
    </source>
</reference>
<feature type="transmembrane region" description="Helical" evidence="6">
    <location>
        <begin position="58"/>
        <end position="85"/>
    </location>
</feature>
<dbReference type="GO" id="GO:0022857">
    <property type="term" value="F:transmembrane transporter activity"/>
    <property type="evidence" value="ECO:0007669"/>
    <property type="project" value="InterPro"/>
</dbReference>
<feature type="transmembrane region" description="Helical" evidence="6">
    <location>
        <begin position="215"/>
        <end position="237"/>
    </location>
</feature>
<dbReference type="GO" id="GO:0005886">
    <property type="term" value="C:plasma membrane"/>
    <property type="evidence" value="ECO:0007669"/>
    <property type="project" value="TreeGrafter"/>
</dbReference>